<dbReference type="GO" id="GO:0047617">
    <property type="term" value="F:fatty acyl-CoA hydrolase activity"/>
    <property type="evidence" value="ECO:0007669"/>
    <property type="project" value="InterPro"/>
</dbReference>
<dbReference type="InterPro" id="IPR003703">
    <property type="entry name" value="Acyl_CoA_thio"/>
</dbReference>
<feature type="domain" description="Acyl-CoA thioesterase-like N-terminal HotDog" evidence="3">
    <location>
        <begin position="116"/>
        <end position="193"/>
    </location>
</feature>
<keyword evidence="2" id="KW-0378">Hydrolase</keyword>
<evidence type="ECO:0000256" key="1">
    <source>
        <dbReference type="ARBA" id="ARBA00006538"/>
    </source>
</evidence>
<dbReference type="CDD" id="cd03444">
    <property type="entry name" value="Thioesterase_II_repeat1"/>
    <property type="match status" value="1"/>
</dbReference>
<protein>
    <submittedName>
        <fullName evidence="4">Thioesterase-like superfamily-domain-containing protein</fullName>
    </submittedName>
</protein>
<dbReference type="GO" id="GO:0009062">
    <property type="term" value="P:fatty acid catabolic process"/>
    <property type="evidence" value="ECO:0007669"/>
    <property type="project" value="TreeGrafter"/>
</dbReference>
<dbReference type="InterPro" id="IPR049449">
    <property type="entry name" value="TesB_ACOT8-like_N"/>
</dbReference>
<comment type="similarity">
    <text evidence="1">Belongs to the C/M/P thioester hydrolase family.</text>
</comment>
<dbReference type="AlphaFoldDB" id="A0A8K0SFA2"/>
<dbReference type="InterPro" id="IPR042171">
    <property type="entry name" value="Acyl-CoA_hotdog"/>
</dbReference>
<dbReference type="OrthoDB" id="68328at2759"/>
<reference evidence="4" key="1">
    <citation type="journal article" date="2021" name="Nat. Commun.">
        <title>Genetic determinants of endophytism in the Arabidopsis root mycobiome.</title>
        <authorList>
            <person name="Mesny F."/>
            <person name="Miyauchi S."/>
            <person name="Thiergart T."/>
            <person name="Pickel B."/>
            <person name="Atanasova L."/>
            <person name="Karlsson M."/>
            <person name="Huettel B."/>
            <person name="Barry K.W."/>
            <person name="Haridas S."/>
            <person name="Chen C."/>
            <person name="Bauer D."/>
            <person name="Andreopoulos W."/>
            <person name="Pangilinan J."/>
            <person name="LaButti K."/>
            <person name="Riley R."/>
            <person name="Lipzen A."/>
            <person name="Clum A."/>
            <person name="Drula E."/>
            <person name="Henrissat B."/>
            <person name="Kohler A."/>
            <person name="Grigoriev I.V."/>
            <person name="Martin F.M."/>
            <person name="Hacquard S."/>
        </authorList>
    </citation>
    <scope>NUCLEOTIDE SEQUENCE</scope>
    <source>
        <strain evidence="4">MPI-CAGE-CH-0235</strain>
    </source>
</reference>
<gene>
    <name evidence="4" type="ORF">B0I35DRAFT_444929</name>
</gene>
<accession>A0A8K0SFA2</accession>
<dbReference type="SUPFAM" id="SSF54637">
    <property type="entry name" value="Thioesterase/thiol ester dehydrase-isomerase"/>
    <property type="match status" value="2"/>
</dbReference>
<name>A0A8K0SFA2_9HYPO</name>
<evidence type="ECO:0000313" key="4">
    <source>
        <dbReference type="EMBL" id="KAH7304799.1"/>
    </source>
</evidence>
<proteinExistence type="inferred from homology"/>
<dbReference type="CDD" id="cd03445">
    <property type="entry name" value="Thioesterase_II_repeat2"/>
    <property type="match status" value="1"/>
</dbReference>
<dbReference type="InterPro" id="IPR029069">
    <property type="entry name" value="HotDog_dom_sf"/>
</dbReference>
<keyword evidence="5" id="KW-1185">Reference proteome</keyword>
<dbReference type="Pfam" id="PF13622">
    <property type="entry name" value="4HBT_3"/>
    <property type="match status" value="1"/>
</dbReference>
<dbReference type="GO" id="GO:0006637">
    <property type="term" value="P:acyl-CoA metabolic process"/>
    <property type="evidence" value="ECO:0007669"/>
    <property type="project" value="InterPro"/>
</dbReference>
<dbReference type="PANTHER" id="PTHR11066:SF64">
    <property type="entry name" value="ACYL-COA THIOESTERASE (AFU_ORTHOLOGUE AFUA_1G12060)"/>
    <property type="match status" value="1"/>
</dbReference>
<sequence length="425" mass="47273">MPPMSWSDFASPTISRPYATADRGFWDQDTSHACDALLQRSASVSEPTTRSLAAMAAPLNRKGFYEAMAFTQLDDGSEVNGKPTKNFISNSRAWKPGEELPWDSLRNLPDFSVRQLGPGAFGGHVYAQASLAAARVVEEEDKEAPRNEKLAIHSIQGVFTNPGLVDRPYLYHVQEVASGKSFCTRQITVRQPDQPSSNPKGPFPTSDAQLPMANVCFTSIVTFKRPIPPIDDVQLSEPPQTRFASILNSRAPDEWEPSPQADIDKLRELFPNAGHGAFPIVDMYKVDMRGFNEGKPIPERRELLLYRLLKPIPKEDVNAHIVCHAYEADRNGLLMPANYLGYGYNLGTVASLSYSFYIHVNGEEAVMDGEGWWIQEVGWPRITAGRAMLETRIWGPDGKHVASGYQDGVIFPQRKSPKAPKEQKL</sequence>
<evidence type="ECO:0000259" key="3">
    <source>
        <dbReference type="Pfam" id="PF13622"/>
    </source>
</evidence>
<dbReference type="GO" id="GO:0005782">
    <property type="term" value="C:peroxisomal matrix"/>
    <property type="evidence" value="ECO:0007669"/>
    <property type="project" value="TreeGrafter"/>
</dbReference>
<organism evidence="4 5">
    <name type="scientific">Stachybotrys elegans</name>
    <dbReference type="NCBI Taxonomy" id="80388"/>
    <lineage>
        <taxon>Eukaryota</taxon>
        <taxon>Fungi</taxon>
        <taxon>Dikarya</taxon>
        <taxon>Ascomycota</taxon>
        <taxon>Pezizomycotina</taxon>
        <taxon>Sordariomycetes</taxon>
        <taxon>Hypocreomycetidae</taxon>
        <taxon>Hypocreales</taxon>
        <taxon>Stachybotryaceae</taxon>
        <taxon>Stachybotrys</taxon>
    </lineage>
</organism>
<dbReference type="Proteomes" id="UP000813444">
    <property type="component" value="Unassembled WGS sequence"/>
</dbReference>
<dbReference type="EMBL" id="JAGPNK010000021">
    <property type="protein sequence ID" value="KAH7304799.1"/>
    <property type="molecule type" value="Genomic_DNA"/>
</dbReference>
<dbReference type="Gene3D" id="2.40.160.210">
    <property type="entry name" value="Acyl-CoA thioesterase, double hotdog domain"/>
    <property type="match status" value="1"/>
</dbReference>
<comment type="caution">
    <text evidence="4">The sequence shown here is derived from an EMBL/GenBank/DDBJ whole genome shotgun (WGS) entry which is preliminary data.</text>
</comment>
<evidence type="ECO:0000256" key="2">
    <source>
        <dbReference type="ARBA" id="ARBA00022801"/>
    </source>
</evidence>
<evidence type="ECO:0000313" key="5">
    <source>
        <dbReference type="Proteomes" id="UP000813444"/>
    </source>
</evidence>
<dbReference type="PANTHER" id="PTHR11066">
    <property type="entry name" value="ACYL-COA THIOESTERASE"/>
    <property type="match status" value="1"/>
</dbReference>